<dbReference type="AlphaFoldDB" id="D1P8N8"/>
<protein>
    <submittedName>
        <fullName evidence="2">Uncharacterized protein</fullName>
    </submittedName>
</protein>
<dbReference type="PaxDb" id="537011-PREVCOP_03573"/>
<name>D1P8N8_9BACT</name>
<evidence type="ECO:0000313" key="3">
    <source>
        <dbReference type="Proteomes" id="UP000004477"/>
    </source>
</evidence>
<dbReference type="EMBL" id="ACBX02000001">
    <property type="protein sequence ID" value="EFB36931.1"/>
    <property type="molecule type" value="Genomic_DNA"/>
</dbReference>
<comment type="caution">
    <text evidence="2">The sequence shown here is derived from an EMBL/GenBank/DDBJ whole genome shotgun (WGS) entry which is preliminary data.</text>
</comment>
<dbReference type="HOGENOM" id="CLU_2772418_0_0_10"/>
<dbReference type="Proteomes" id="UP000004477">
    <property type="component" value="Unassembled WGS sequence"/>
</dbReference>
<reference evidence="2" key="1">
    <citation type="submission" date="2009-11" db="EMBL/GenBank/DDBJ databases">
        <authorList>
            <person name="Weinstock G."/>
            <person name="Sodergren E."/>
            <person name="Clifton S."/>
            <person name="Fulton L."/>
            <person name="Fulton B."/>
            <person name="Courtney L."/>
            <person name="Fronick C."/>
            <person name="Harrison M."/>
            <person name="Strong C."/>
            <person name="Farmer C."/>
            <person name="Delahaunty K."/>
            <person name="Markovic C."/>
            <person name="Hall O."/>
            <person name="Minx P."/>
            <person name="Tomlinson C."/>
            <person name="Mitreva M."/>
            <person name="Nelson J."/>
            <person name="Hou S."/>
            <person name="Wollam A."/>
            <person name="Pepin K.H."/>
            <person name="Johnson M."/>
            <person name="Bhonagiri V."/>
            <person name="Nash W.E."/>
            <person name="Warren W."/>
            <person name="Chinwalla A."/>
            <person name="Mardis E.R."/>
            <person name="Wilson R.K."/>
        </authorList>
    </citation>
    <scope>NUCLEOTIDE SEQUENCE [LARGE SCALE GENOMIC DNA]</scope>
    <source>
        <strain evidence="2">DSM 18205</strain>
    </source>
</reference>
<proteinExistence type="predicted"/>
<keyword evidence="3" id="KW-1185">Reference proteome</keyword>
<dbReference type="STRING" id="537011.PREVCOP_03573"/>
<keyword evidence="1" id="KW-0472">Membrane</keyword>
<gene>
    <name evidence="2" type="ORF">PREVCOP_03573</name>
</gene>
<organism evidence="2 3">
    <name type="scientific">Segatella copri DSM 18205</name>
    <dbReference type="NCBI Taxonomy" id="537011"/>
    <lineage>
        <taxon>Bacteria</taxon>
        <taxon>Pseudomonadati</taxon>
        <taxon>Bacteroidota</taxon>
        <taxon>Bacteroidia</taxon>
        <taxon>Bacteroidales</taxon>
        <taxon>Prevotellaceae</taxon>
        <taxon>Segatella</taxon>
    </lineage>
</organism>
<accession>D1P8N8</accession>
<sequence length="69" mass="8035">MKTEKNGPSKCKKQSIYAKICKRLRIFFLKIYLYSHIFYILLHQENQDLANAMHQGCPTGAFGSQEEQP</sequence>
<evidence type="ECO:0000313" key="2">
    <source>
        <dbReference type="EMBL" id="EFB36931.1"/>
    </source>
</evidence>
<evidence type="ECO:0000256" key="1">
    <source>
        <dbReference type="SAM" id="Phobius"/>
    </source>
</evidence>
<keyword evidence="1" id="KW-0812">Transmembrane</keyword>
<feature type="transmembrane region" description="Helical" evidence="1">
    <location>
        <begin position="24"/>
        <end position="42"/>
    </location>
</feature>
<keyword evidence="1" id="KW-1133">Transmembrane helix</keyword>